<evidence type="ECO:0000256" key="2">
    <source>
        <dbReference type="ARBA" id="ARBA00023295"/>
    </source>
</evidence>
<dbReference type="SUPFAM" id="SSF53590">
    <property type="entry name" value="Nucleoside hydrolase"/>
    <property type="match status" value="1"/>
</dbReference>
<dbReference type="InterPro" id="IPR036452">
    <property type="entry name" value="Ribo_hydro-like"/>
</dbReference>
<dbReference type="InterPro" id="IPR023186">
    <property type="entry name" value="IUNH"/>
</dbReference>
<dbReference type="Pfam" id="PF01156">
    <property type="entry name" value="IU_nuc_hydro"/>
    <property type="match status" value="1"/>
</dbReference>
<dbReference type="PANTHER" id="PTHR12304:SF4">
    <property type="entry name" value="URIDINE NUCLEOSIDASE"/>
    <property type="match status" value="1"/>
</dbReference>
<evidence type="ECO:0000313" key="4">
    <source>
        <dbReference type="EMBL" id="MDT2597532.1"/>
    </source>
</evidence>
<evidence type="ECO:0000313" key="5">
    <source>
        <dbReference type="EMBL" id="MDT2638255.1"/>
    </source>
</evidence>
<reference evidence="5 7" key="1">
    <citation type="submission" date="2023-03" db="EMBL/GenBank/DDBJ databases">
        <authorList>
            <person name="Shen W."/>
            <person name="Cai J."/>
        </authorList>
    </citation>
    <scope>NUCLEOTIDE SEQUENCE</scope>
    <source>
        <strain evidence="5">P55-2</strain>
        <strain evidence="4 7">P72-2</strain>
    </source>
</reference>
<evidence type="ECO:0000256" key="1">
    <source>
        <dbReference type="ARBA" id="ARBA00022801"/>
    </source>
</evidence>
<organism evidence="5 6">
    <name type="scientific">Enterococcus dongliensis</name>
    <dbReference type="NCBI Taxonomy" id="2559925"/>
    <lineage>
        <taxon>Bacteria</taxon>
        <taxon>Bacillati</taxon>
        <taxon>Bacillota</taxon>
        <taxon>Bacilli</taxon>
        <taxon>Lactobacillales</taxon>
        <taxon>Enterococcaceae</taxon>
        <taxon>Enterococcus</taxon>
    </lineage>
</organism>
<proteinExistence type="predicted"/>
<dbReference type="PANTHER" id="PTHR12304">
    <property type="entry name" value="INOSINE-URIDINE PREFERRING NUCLEOSIDE HYDROLASE"/>
    <property type="match status" value="1"/>
</dbReference>
<comment type="caution">
    <text evidence="5">The sequence shown here is derived from an EMBL/GenBank/DDBJ whole genome shotgun (WGS) entry which is preliminary data.</text>
</comment>
<evidence type="ECO:0000313" key="6">
    <source>
        <dbReference type="Proteomes" id="UP001245561"/>
    </source>
</evidence>
<feature type="domain" description="Inosine/uridine-preferring nucleoside hydrolase" evidence="3">
    <location>
        <begin position="4"/>
        <end position="297"/>
    </location>
</feature>
<dbReference type="GO" id="GO:0006152">
    <property type="term" value="P:purine nucleoside catabolic process"/>
    <property type="evidence" value="ECO:0007669"/>
    <property type="project" value="TreeGrafter"/>
</dbReference>
<keyword evidence="2" id="KW-0326">Glycosidase</keyword>
<keyword evidence="1 5" id="KW-0378">Hydrolase</keyword>
<evidence type="ECO:0000259" key="3">
    <source>
        <dbReference type="Pfam" id="PF01156"/>
    </source>
</evidence>
<gene>
    <name evidence="5" type="ORF">P7D36_12255</name>
    <name evidence="4" type="ORF">P7D39_11015</name>
</gene>
<dbReference type="InterPro" id="IPR001910">
    <property type="entry name" value="Inosine/uridine_hydrolase_dom"/>
</dbReference>
<sequence>MKNILIDCDPGHDDALAIIVALANPQKLNLLGITTIGGNQTITKVTENAKKLLGFLKAKVPLAAGQSNPLKRSLKTAPEAHGDTGMDGPFFDGTTYPLSDLSGVDFLYEKIMASEGTVTIVALGPLTNIALLLTNHPEVKGKIGTISLMGGGIDHGNYTELAEFNIYVDPEAAEIVFQSGLPIVMAGLDVTEKAEITVAEIKALQGKGRVSQLVYELLSFYNESGRQFGFIDSPIHDLCAVAYLLAPEIFKGTYANIHVITDESLARGLTYGDFRKSASKFKPTLVLQEVDRQKFVELLLEALRYLDAV</sequence>
<dbReference type="EMBL" id="JARPYR010000024">
    <property type="protein sequence ID" value="MDT2597532.1"/>
    <property type="molecule type" value="Genomic_DNA"/>
</dbReference>
<evidence type="ECO:0000313" key="7">
    <source>
        <dbReference type="Proteomes" id="UP001256547"/>
    </source>
</evidence>
<accession>A0AAP5NJ83</accession>
<dbReference type="Gene3D" id="3.90.245.10">
    <property type="entry name" value="Ribonucleoside hydrolase-like"/>
    <property type="match status" value="1"/>
</dbReference>
<dbReference type="AlphaFoldDB" id="A0AAP5NJ83"/>
<dbReference type="EMBL" id="JARPYT010000022">
    <property type="protein sequence ID" value="MDT2638255.1"/>
    <property type="molecule type" value="Genomic_DNA"/>
</dbReference>
<dbReference type="GO" id="GO:0008477">
    <property type="term" value="F:purine nucleosidase activity"/>
    <property type="evidence" value="ECO:0007669"/>
    <property type="project" value="TreeGrafter"/>
</dbReference>
<dbReference type="Proteomes" id="UP001245561">
    <property type="component" value="Unassembled WGS sequence"/>
</dbReference>
<dbReference type="Proteomes" id="UP001256547">
    <property type="component" value="Unassembled WGS sequence"/>
</dbReference>
<dbReference type="CDD" id="cd02651">
    <property type="entry name" value="nuc_hydro_IU_UC_XIUA"/>
    <property type="match status" value="1"/>
</dbReference>
<protein>
    <submittedName>
        <fullName evidence="5">Nucleoside hydrolase</fullName>
    </submittedName>
</protein>
<dbReference type="GO" id="GO:0005829">
    <property type="term" value="C:cytosol"/>
    <property type="evidence" value="ECO:0007669"/>
    <property type="project" value="TreeGrafter"/>
</dbReference>
<keyword evidence="7" id="KW-1185">Reference proteome</keyword>
<name>A0AAP5NJ83_9ENTE</name>
<dbReference type="RefSeq" id="WP_137604423.1">
    <property type="nucleotide sequence ID" value="NZ_JARPYR010000024.1"/>
</dbReference>